<accession>A0A1G9KUV8</accession>
<keyword evidence="1" id="KW-0808">Transferase</keyword>
<keyword evidence="2" id="KW-1185">Reference proteome</keyword>
<proteinExistence type="predicted"/>
<gene>
    <name evidence="1" type="ORF">SAMN04487971_11282</name>
</gene>
<evidence type="ECO:0000313" key="2">
    <source>
        <dbReference type="Proteomes" id="UP000199555"/>
    </source>
</evidence>
<dbReference type="GO" id="GO:0016740">
    <property type="term" value="F:transferase activity"/>
    <property type="evidence" value="ECO:0007669"/>
    <property type="project" value="UniProtKB-KW"/>
</dbReference>
<protein>
    <submittedName>
        <fullName evidence="1">Putative glutathione S-transferase</fullName>
    </submittedName>
</protein>
<dbReference type="Gene3D" id="3.40.30.10">
    <property type="entry name" value="Glutaredoxin"/>
    <property type="match status" value="1"/>
</dbReference>
<name>A0A1G9KUV8_9RHOB</name>
<dbReference type="STRING" id="525640.SAMN04487971_11282"/>
<sequence>MGADWQPVQARDEKGGFVHQTSSFHNWVTPEGSLGPTGEGGFAAEAGRYHLYVALICP</sequence>
<organism evidence="1 2">
    <name type="scientific">Paracoccus chinensis</name>
    <dbReference type="NCBI Taxonomy" id="525640"/>
    <lineage>
        <taxon>Bacteria</taxon>
        <taxon>Pseudomonadati</taxon>
        <taxon>Pseudomonadota</taxon>
        <taxon>Alphaproteobacteria</taxon>
        <taxon>Rhodobacterales</taxon>
        <taxon>Paracoccaceae</taxon>
        <taxon>Paracoccus</taxon>
    </lineage>
</organism>
<evidence type="ECO:0000313" key="1">
    <source>
        <dbReference type="EMBL" id="SDL53472.1"/>
    </source>
</evidence>
<dbReference type="AlphaFoldDB" id="A0A1G9KUV8"/>
<reference evidence="2" key="1">
    <citation type="submission" date="2016-10" db="EMBL/GenBank/DDBJ databases">
        <authorList>
            <person name="Varghese N."/>
            <person name="Submissions S."/>
        </authorList>
    </citation>
    <scope>NUCLEOTIDE SEQUENCE [LARGE SCALE GENOMIC DNA]</scope>
    <source>
        <strain evidence="2">CGMCC 1.7655</strain>
    </source>
</reference>
<dbReference type="Proteomes" id="UP000199555">
    <property type="component" value="Unassembled WGS sequence"/>
</dbReference>
<dbReference type="EMBL" id="FNGE01000012">
    <property type="protein sequence ID" value="SDL53472.1"/>
    <property type="molecule type" value="Genomic_DNA"/>
</dbReference>